<name>W5US46_9BACT</name>
<accession>W5US46</accession>
<feature type="transmembrane region" description="Helical" evidence="1">
    <location>
        <begin position="40"/>
        <end position="66"/>
    </location>
</feature>
<gene>
    <name evidence="2" type="ORF">MYB_00185</name>
</gene>
<evidence type="ECO:0008006" key="4">
    <source>
        <dbReference type="Google" id="ProtNLM"/>
    </source>
</evidence>
<feature type="transmembrane region" description="Helical" evidence="1">
    <location>
        <begin position="78"/>
        <end position="104"/>
    </location>
</feature>
<dbReference type="EMBL" id="CP007154">
    <property type="protein sequence ID" value="AHH45049.1"/>
    <property type="molecule type" value="Genomic_DNA"/>
</dbReference>
<dbReference type="PATRIC" id="fig|743966.3.peg.36"/>
<dbReference type="AlphaFoldDB" id="W5US46"/>
<keyword evidence="1" id="KW-0472">Membrane</keyword>
<protein>
    <recommendedName>
        <fullName evidence="4">Transmembrane protein</fullName>
    </recommendedName>
</protein>
<evidence type="ECO:0000256" key="1">
    <source>
        <dbReference type="SAM" id="Phobius"/>
    </source>
</evidence>
<keyword evidence="3" id="KW-1185">Reference proteome</keyword>
<dbReference type="Proteomes" id="UP000019229">
    <property type="component" value="Chromosome"/>
</dbReference>
<dbReference type="RefSeq" id="WP_022934849.1">
    <property type="nucleotide sequence ID" value="NZ_CP007154.1"/>
</dbReference>
<keyword evidence="1" id="KW-1133">Transmembrane helix</keyword>
<keyword evidence="1" id="KW-0812">Transmembrane</keyword>
<reference evidence="2 3" key="1">
    <citation type="journal article" date="2014" name="Genome Announc.">
        <title>Complete Genome Sequence of Mycoplasma bovoculi Strain M165/69T (ATCC 29104).</title>
        <authorList>
            <person name="Calcutt M.J."/>
            <person name="Foecking M.F."/>
        </authorList>
    </citation>
    <scope>NUCLEOTIDE SEQUENCE [LARGE SCALE GENOMIC DNA]</scope>
    <source>
        <strain evidence="2">M165/69</strain>
    </source>
</reference>
<sequence length="129" mass="14746">MNLQKLYLLKKLSLIILISLFLFPILILGLLIGSVRSGSIGFVGFAIFVTIILSLLFLSLIVIFIVQNDKLSNTYTNLQLVFILAIIGALIIFIFIISFFYWIVVCIVTYSRVSQIINYEEQRNTEFTE</sequence>
<evidence type="ECO:0000313" key="3">
    <source>
        <dbReference type="Proteomes" id="UP000019229"/>
    </source>
</evidence>
<organism evidence="2 3">
    <name type="scientific">Mesomycoplasma bovoculi M165/69</name>
    <dbReference type="NCBI Taxonomy" id="743966"/>
    <lineage>
        <taxon>Bacteria</taxon>
        <taxon>Bacillati</taxon>
        <taxon>Mycoplasmatota</taxon>
        <taxon>Mycoplasmoidales</taxon>
        <taxon>Metamycoplasmataceae</taxon>
        <taxon>Mesomycoplasma</taxon>
    </lineage>
</organism>
<dbReference type="KEGG" id="mbc:MYB_00185"/>
<evidence type="ECO:0000313" key="2">
    <source>
        <dbReference type="EMBL" id="AHH45049.1"/>
    </source>
</evidence>
<feature type="transmembrane region" description="Helical" evidence="1">
    <location>
        <begin position="12"/>
        <end position="34"/>
    </location>
</feature>
<dbReference type="HOGENOM" id="CLU_1946414_0_0_14"/>
<proteinExistence type="predicted"/>